<dbReference type="EMBL" id="JBHTAX010000001">
    <property type="protein sequence ID" value="MFC7188550.1"/>
    <property type="molecule type" value="Genomic_DNA"/>
</dbReference>
<protein>
    <recommendedName>
        <fullName evidence="4">PH domain-containing protein</fullName>
    </recommendedName>
</protein>
<accession>A0ABD5YQ86</accession>
<evidence type="ECO:0000313" key="3">
    <source>
        <dbReference type="Proteomes" id="UP001596417"/>
    </source>
</evidence>
<evidence type="ECO:0000256" key="1">
    <source>
        <dbReference type="SAM" id="Phobius"/>
    </source>
</evidence>
<comment type="caution">
    <text evidence="2">The sequence shown here is derived from an EMBL/GenBank/DDBJ whole genome shotgun (WGS) entry which is preliminary data.</text>
</comment>
<keyword evidence="1" id="KW-1133">Transmembrane helix</keyword>
<dbReference type="RefSeq" id="WP_248903985.1">
    <property type="nucleotide sequence ID" value="NZ_CP109979.1"/>
</dbReference>
<feature type="transmembrane region" description="Helical" evidence="1">
    <location>
        <begin position="37"/>
        <end position="57"/>
    </location>
</feature>
<keyword evidence="3" id="KW-1185">Reference proteome</keyword>
<dbReference type="Proteomes" id="UP001596417">
    <property type="component" value="Unassembled WGS sequence"/>
</dbReference>
<reference evidence="2 3" key="1">
    <citation type="journal article" date="2019" name="Int. J. Syst. Evol. Microbiol.">
        <title>The Global Catalogue of Microorganisms (GCM) 10K type strain sequencing project: providing services to taxonomists for standard genome sequencing and annotation.</title>
        <authorList>
            <consortium name="The Broad Institute Genomics Platform"/>
            <consortium name="The Broad Institute Genome Sequencing Center for Infectious Disease"/>
            <person name="Wu L."/>
            <person name="Ma J."/>
        </authorList>
    </citation>
    <scope>NUCLEOTIDE SEQUENCE [LARGE SCALE GENOMIC DNA]</scope>
    <source>
        <strain evidence="2 3">RDMS1</strain>
    </source>
</reference>
<organism evidence="2 3">
    <name type="scientific">Halocatena marina</name>
    <dbReference type="NCBI Taxonomy" id="2934937"/>
    <lineage>
        <taxon>Archaea</taxon>
        <taxon>Methanobacteriati</taxon>
        <taxon>Methanobacteriota</taxon>
        <taxon>Stenosarchaea group</taxon>
        <taxon>Halobacteria</taxon>
        <taxon>Halobacteriales</taxon>
        <taxon>Natronomonadaceae</taxon>
        <taxon>Halocatena</taxon>
    </lineage>
</organism>
<keyword evidence="1" id="KW-0472">Membrane</keyword>
<keyword evidence="1" id="KW-0812">Transmembrane</keyword>
<proteinExistence type="predicted"/>
<dbReference type="GeneID" id="76198091"/>
<evidence type="ECO:0000313" key="2">
    <source>
        <dbReference type="EMBL" id="MFC7188550.1"/>
    </source>
</evidence>
<dbReference type="AlphaFoldDB" id="A0ABD5YQ86"/>
<feature type="transmembrane region" description="Helical" evidence="1">
    <location>
        <begin position="12"/>
        <end position="31"/>
    </location>
</feature>
<evidence type="ECO:0008006" key="4">
    <source>
        <dbReference type="Google" id="ProtNLM"/>
    </source>
</evidence>
<sequence>MPAPTFDETQRFESWLSALVIISSIPVPLLLWSVMGLRGAVIGIVTVLLPVAVLAFARLETELRDDGVYIRFVPFHFQPRRIPFAEIESVDRVRLSSLNRGIHWTREGWKYTAAGSTGVRIRREKRDVFVGSKRPDDLVVAIRAAMGS</sequence>
<name>A0ABD5YQ86_9EURY</name>
<gene>
    <name evidence="2" type="ORF">ACFQL7_00880</name>
</gene>